<dbReference type="OrthoDB" id="3264586at2759"/>
<organism evidence="2 3">
    <name type="scientific">Jaapia argillacea MUCL 33604</name>
    <dbReference type="NCBI Taxonomy" id="933084"/>
    <lineage>
        <taxon>Eukaryota</taxon>
        <taxon>Fungi</taxon>
        <taxon>Dikarya</taxon>
        <taxon>Basidiomycota</taxon>
        <taxon>Agaricomycotina</taxon>
        <taxon>Agaricomycetes</taxon>
        <taxon>Agaricomycetidae</taxon>
        <taxon>Jaapiales</taxon>
        <taxon>Jaapiaceae</taxon>
        <taxon>Jaapia</taxon>
    </lineage>
</organism>
<protein>
    <submittedName>
        <fullName evidence="2">Uncharacterized protein</fullName>
    </submittedName>
</protein>
<dbReference type="AlphaFoldDB" id="A0A067QEV1"/>
<dbReference type="Proteomes" id="UP000027265">
    <property type="component" value="Unassembled WGS sequence"/>
</dbReference>
<reference evidence="3" key="1">
    <citation type="journal article" date="2014" name="Proc. Natl. Acad. Sci. U.S.A.">
        <title>Extensive sampling of basidiomycete genomes demonstrates inadequacy of the white-rot/brown-rot paradigm for wood decay fungi.</title>
        <authorList>
            <person name="Riley R."/>
            <person name="Salamov A.A."/>
            <person name="Brown D.W."/>
            <person name="Nagy L.G."/>
            <person name="Floudas D."/>
            <person name="Held B.W."/>
            <person name="Levasseur A."/>
            <person name="Lombard V."/>
            <person name="Morin E."/>
            <person name="Otillar R."/>
            <person name="Lindquist E.A."/>
            <person name="Sun H."/>
            <person name="LaButti K.M."/>
            <person name="Schmutz J."/>
            <person name="Jabbour D."/>
            <person name="Luo H."/>
            <person name="Baker S.E."/>
            <person name="Pisabarro A.G."/>
            <person name="Walton J.D."/>
            <person name="Blanchette R.A."/>
            <person name="Henrissat B."/>
            <person name="Martin F."/>
            <person name="Cullen D."/>
            <person name="Hibbett D.S."/>
            <person name="Grigoriev I.V."/>
        </authorList>
    </citation>
    <scope>NUCLEOTIDE SEQUENCE [LARGE SCALE GENOMIC DNA]</scope>
    <source>
        <strain evidence="3">MUCL 33604</strain>
    </source>
</reference>
<accession>A0A067QEV1</accession>
<gene>
    <name evidence="2" type="ORF">JAAARDRAFT_173720</name>
</gene>
<dbReference type="EMBL" id="KL197713">
    <property type="protein sequence ID" value="KDQ61151.1"/>
    <property type="molecule type" value="Genomic_DNA"/>
</dbReference>
<evidence type="ECO:0000313" key="3">
    <source>
        <dbReference type="Proteomes" id="UP000027265"/>
    </source>
</evidence>
<name>A0A067QEV1_9AGAM</name>
<keyword evidence="3" id="KW-1185">Reference proteome</keyword>
<evidence type="ECO:0000313" key="2">
    <source>
        <dbReference type="EMBL" id="KDQ61151.1"/>
    </source>
</evidence>
<proteinExistence type="predicted"/>
<evidence type="ECO:0000256" key="1">
    <source>
        <dbReference type="SAM" id="Coils"/>
    </source>
</evidence>
<keyword evidence="1" id="KW-0175">Coiled coil</keyword>
<feature type="coiled-coil region" evidence="1">
    <location>
        <begin position="67"/>
        <end position="94"/>
    </location>
</feature>
<dbReference type="HOGENOM" id="CLU_139304_0_0_1"/>
<dbReference type="InParanoid" id="A0A067QEV1"/>
<sequence length="158" mass="17777">MTTGELLSDYPLSNTQPSPLNFSTDLVAVLQEFQKRKAAKSSSRASTLQNKAKAAISQARKNADLAVREGIANIEQFKANLDELKLQETSQDKNIRDLTQLWQAHDTLTRTTLSLYQPFFEDLSCRRAEEVNAASATSTSFPTFACLLIRFQRLVFWS</sequence>